<reference evidence="2 3" key="1">
    <citation type="submission" date="2019-06" db="EMBL/GenBank/DDBJ databases">
        <title>Metagenome assembled Genome of Spiribacter salinus SL48-SHIP from the microbial mat of Salt Lake 48 (Novosibirsk region, Russia).</title>
        <authorList>
            <person name="Shipova A."/>
            <person name="Rozanov A.S."/>
            <person name="Bryanskaya A.V."/>
            <person name="Peltek S.E."/>
        </authorList>
    </citation>
    <scope>NUCLEOTIDE SEQUENCE [LARGE SCALE GENOMIC DNA]</scope>
    <source>
        <strain evidence="2">SL48-SHIP-2</strain>
    </source>
</reference>
<comment type="caution">
    <text evidence="2">The sequence shown here is derived from an EMBL/GenBank/DDBJ whole genome shotgun (WGS) entry which is preliminary data.</text>
</comment>
<organism evidence="2 3">
    <name type="scientific">Spiribacter salinus</name>
    <dbReference type="NCBI Taxonomy" id="1335746"/>
    <lineage>
        <taxon>Bacteria</taxon>
        <taxon>Pseudomonadati</taxon>
        <taxon>Pseudomonadota</taxon>
        <taxon>Gammaproteobacteria</taxon>
        <taxon>Chromatiales</taxon>
        <taxon>Ectothiorhodospiraceae</taxon>
        <taxon>Spiribacter</taxon>
    </lineage>
</organism>
<evidence type="ECO:0000313" key="2">
    <source>
        <dbReference type="EMBL" id="TQE98735.1"/>
    </source>
</evidence>
<feature type="transmembrane region" description="Helical" evidence="1">
    <location>
        <begin position="131"/>
        <end position="154"/>
    </location>
</feature>
<dbReference type="EMBL" id="VIFK01000143">
    <property type="protein sequence ID" value="TQE98735.1"/>
    <property type="molecule type" value="Genomic_DNA"/>
</dbReference>
<keyword evidence="1" id="KW-0812">Transmembrane</keyword>
<keyword evidence="1" id="KW-1133">Transmembrane helix</keyword>
<dbReference type="AlphaFoldDB" id="A0A540VPR4"/>
<keyword evidence="1" id="KW-0472">Membrane</keyword>
<protein>
    <submittedName>
        <fullName evidence="2">Uncharacterized protein</fullName>
    </submittedName>
</protein>
<gene>
    <name evidence="2" type="ORF">FKY71_12245</name>
</gene>
<evidence type="ECO:0000313" key="3">
    <source>
        <dbReference type="Proteomes" id="UP000315400"/>
    </source>
</evidence>
<name>A0A540VPR4_9GAMM</name>
<evidence type="ECO:0000256" key="1">
    <source>
        <dbReference type="SAM" id="Phobius"/>
    </source>
</evidence>
<accession>A0A540VPR4</accession>
<dbReference type="Proteomes" id="UP000315400">
    <property type="component" value="Unassembled WGS sequence"/>
</dbReference>
<sequence>MSFLKIGDKDREDRQKRIEHTGKYLRASRTGGVSLRAHARVSGVNVTGNTSHGVRVSTRLAKNTQVAFQNGRFVLRGRYGPDAAKLNLSKSGVSVSTKTPVGTFNWFKPGRSSFKMAGVQVRGHKAAYLQAVYAVFAMVVAVVGFILQALTLVFRAVGWGVQAIAARKERARQEREQLGLSAADVAGEGERILADHDVALEREPPRDLFAALVFTVTCLGRGQTHFDPNSVGMGRPESAAEHALAEDARVAGEQVRPWLESEGESPTPTLGVMHQLARAFASKVDETTRAEALLSLDDACLAAGPRTILQDGMIDILAESLGVDVRLEGES</sequence>
<proteinExistence type="predicted"/>